<dbReference type="EMBL" id="QRHL01000045">
    <property type="protein sequence ID" value="RHF69655.1"/>
    <property type="molecule type" value="Genomic_DNA"/>
</dbReference>
<evidence type="ECO:0000256" key="6">
    <source>
        <dbReference type="ARBA" id="ARBA00023163"/>
    </source>
</evidence>
<evidence type="ECO:0000256" key="4">
    <source>
        <dbReference type="ARBA" id="ARBA00022884"/>
    </source>
</evidence>
<dbReference type="CDD" id="cd11640">
    <property type="entry name" value="HutP"/>
    <property type="match status" value="1"/>
</dbReference>
<comment type="caution">
    <text evidence="7">The sequence shown here is derived from an EMBL/GenBank/DDBJ whole genome shotgun (WGS) entry which is preliminary data.</text>
</comment>
<evidence type="ECO:0000256" key="2">
    <source>
        <dbReference type="ARBA" id="ARBA00009992"/>
    </source>
</evidence>
<dbReference type="GO" id="GO:0003723">
    <property type="term" value="F:RNA binding"/>
    <property type="evidence" value="ECO:0007669"/>
    <property type="project" value="UniProtKB-KW"/>
</dbReference>
<reference evidence="7 8" key="1">
    <citation type="submission" date="2018-08" db="EMBL/GenBank/DDBJ databases">
        <title>A genome reference for cultivated species of the human gut microbiota.</title>
        <authorList>
            <person name="Zou Y."/>
            <person name="Xue W."/>
            <person name="Luo G."/>
        </authorList>
    </citation>
    <scope>NUCLEOTIDE SEQUENCE [LARGE SCALE GENOMIC DNA]</scope>
    <source>
        <strain evidence="7 8">AM25-1</strain>
    </source>
</reference>
<evidence type="ECO:0000313" key="7">
    <source>
        <dbReference type="EMBL" id="RHF69655.1"/>
    </source>
</evidence>
<gene>
    <name evidence="7" type="ORF">DW663_12505</name>
</gene>
<keyword evidence="6" id="KW-0804">Transcription</keyword>
<keyword evidence="4" id="KW-0694">RNA-binding</keyword>
<protein>
    <recommendedName>
        <fullName evidence="3">Hut operon positive regulatory protein</fullName>
    </recommendedName>
</protein>
<dbReference type="InterPro" id="IPR015111">
    <property type="entry name" value="Regulatory_HutP"/>
</dbReference>
<dbReference type="InterPro" id="IPR036482">
    <property type="entry name" value="Regulatory_HutP_sf"/>
</dbReference>
<name>A0A414PM39_FUSMR</name>
<accession>A0A414PM39</accession>
<dbReference type="Gene3D" id="3.40.1510.10">
    <property type="entry name" value="Hut operon regulatory protein HutP"/>
    <property type="match status" value="1"/>
</dbReference>
<evidence type="ECO:0000313" key="8">
    <source>
        <dbReference type="Proteomes" id="UP000284676"/>
    </source>
</evidence>
<evidence type="ECO:0000256" key="5">
    <source>
        <dbReference type="ARBA" id="ARBA00023015"/>
    </source>
</evidence>
<comment type="similarity">
    <text evidence="2">Belongs to the HutP family.</text>
</comment>
<proteinExistence type="inferred from homology"/>
<dbReference type="Pfam" id="PF09021">
    <property type="entry name" value="HutP"/>
    <property type="match status" value="1"/>
</dbReference>
<organism evidence="7 8">
    <name type="scientific">Fusobacterium mortiferum</name>
    <dbReference type="NCBI Taxonomy" id="850"/>
    <lineage>
        <taxon>Bacteria</taxon>
        <taxon>Fusobacteriati</taxon>
        <taxon>Fusobacteriota</taxon>
        <taxon>Fusobacteriia</taxon>
        <taxon>Fusobacteriales</taxon>
        <taxon>Fusobacteriaceae</taxon>
        <taxon>Fusobacterium</taxon>
    </lineage>
</organism>
<dbReference type="RefSeq" id="WP_005885743.1">
    <property type="nucleotide sequence ID" value="NZ_CABMMQ010000008.1"/>
</dbReference>
<sequence length="138" mass="15032">MQYKSKDIAKVSVEMAMSSREEEQELKDKYSKKGIKTAAVDIGGNVVESIPKILERTLVAAKRNGLISESHVYEGAVTGATREAIDQILDKSVGFNVGGKIGIARCQEHLSVCIFLTIGMFRLDEVVIGLGHRAVPNE</sequence>
<comment type="function">
    <text evidence="1">Antiterminator that binds to cis-acting regulatory sequences on the mRNA in the presence of histidine, thereby suppressing transcription termination and activating the hut operon for histidine utilization.</text>
</comment>
<dbReference type="GeneID" id="62762582"/>
<dbReference type="AlphaFoldDB" id="A0A414PM39"/>
<dbReference type="Proteomes" id="UP000284676">
    <property type="component" value="Unassembled WGS sequence"/>
</dbReference>
<keyword evidence="5" id="KW-0805">Transcription regulation</keyword>
<evidence type="ECO:0000256" key="3">
    <source>
        <dbReference type="ARBA" id="ARBA00019377"/>
    </source>
</evidence>
<evidence type="ECO:0000256" key="1">
    <source>
        <dbReference type="ARBA" id="ARBA00002945"/>
    </source>
</evidence>